<accession>A0AA86QAE4</accession>
<reference evidence="3 4" key="2">
    <citation type="submission" date="2024-07" db="EMBL/GenBank/DDBJ databases">
        <authorList>
            <person name="Akdeniz Z."/>
        </authorList>
    </citation>
    <scope>NUCLEOTIDE SEQUENCE [LARGE SCALE GENOMIC DNA]</scope>
</reference>
<dbReference type="AlphaFoldDB" id="A0AA86QAE4"/>
<evidence type="ECO:0000313" key="4">
    <source>
        <dbReference type="Proteomes" id="UP001642409"/>
    </source>
</evidence>
<keyword evidence="1" id="KW-1133">Transmembrane helix</keyword>
<evidence type="ECO:0000256" key="1">
    <source>
        <dbReference type="SAM" id="Phobius"/>
    </source>
</evidence>
<dbReference type="Proteomes" id="UP001642409">
    <property type="component" value="Unassembled WGS sequence"/>
</dbReference>
<keyword evidence="1" id="KW-0472">Membrane</keyword>
<keyword evidence="4" id="KW-1185">Reference proteome</keyword>
<reference evidence="2" key="1">
    <citation type="submission" date="2023-06" db="EMBL/GenBank/DDBJ databases">
        <authorList>
            <person name="Kurt Z."/>
        </authorList>
    </citation>
    <scope>NUCLEOTIDE SEQUENCE</scope>
</reference>
<sequence length="120" mass="14148">MIIHEGYYNYNTQCYSSNNDQLEMFYFYKDKTPIVYVNGEIEDVLCVNVKYVDNLEDNINQLIYQSSFWCAVIGFIAAIIILLCICCWCTDWCRCCFCQEVKYSQIAAEQVVLLHRDNMV</sequence>
<comment type="caution">
    <text evidence="2">The sequence shown here is derived from an EMBL/GenBank/DDBJ whole genome shotgun (WGS) entry which is preliminary data.</text>
</comment>
<proteinExistence type="predicted"/>
<keyword evidence="1" id="KW-0812">Transmembrane</keyword>
<dbReference type="EMBL" id="CAXDID020000181">
    <property type="protein sequence ID" value="CAL6049580.1"/>
    <property type="molecule type" value="Genomic_DNA"/>
</dbReference>
<evidence type="ECO:0000313" key="2">
    <source>
        <dbReference type="EMBL" id="CAI9948485.1"/>
    </source>
</evidence>
<evidence type="ECO:0000313" key="3">
    <source>
        <dbReference type="EMBL" id="CAL6049580.1"/>
    </source>
</evidence>
<protein>
    <submittedName>
        <fullName evidence="3">Hypothetical_protein</fullName>
    </submittedName>
</protein>
<dbReference type="EMBL" id="CATOUU010000789">
    <property type="protein sequence ID" value="CAI9948485.1"/>
    <property type="molecule type" value="Genomic_DNA"/>
</dbReference>
<feature type="transmembrane region" description="Helical" evidence="1">
    <location>
        <begin position="66"/>
        <end position="89"/>
    </location>
</feature>
<organism evidence="2">
    <name type="scientific">Hexamita inflata</name>
    <dbReference type="NCBI Taxonomy" id="28002"/>
    <lineage>
        <taxon>Eukaryota</taxon>
        <taxon>Metamonada</taxon>
        <taxon>Diplomonadida</taxon>
        <taxon>Hexamitidae</taxon>
        <taxon>Hexamitinae</taxon>
        <taxon>Hexamita</taxon>
    </lineage>
</organism>
<gene>
    <name evidence="2" type="ORF">HINF_LOCUS36130</name>
    <name evidence="3" type="ORF">HINF_LOCUS43434</name>
</gene>
<name>A0AA86QAE4_9EUKA</name>